<reference evidence="2" key="1">
    <citation type="journal article" date="2019" name="Nat. Commun.">
        <title>The genome of broomcorn millet.</title>
        <authorList>
            <person name="Zou C."/>
            <person name="Miki D."/>
            <person name="Li D."/>
            <person name="Tang Q."/>
            <person name="Xiao L."/>
            <person name="Rajput S."/>
            <person name="Deng P."/>
            <person name="Jia W."/>
            <person name="Huang R."/>
            <person name="Zhang M."/>
            <person name="Sun Y."/>
            <person name="Hu J."/>
            <person name="Fu X."/>
            <person name="Schnable P.S."/>
            <person name="Li F."/>
            <person name="Zhang H."/>
            <person name="Feng B."/>
            <person name="Zhu X."/>
            <person name="Liu R."/>
            <person name="Schnable J.C."/>
            <person name="Zhu J.-K."/>
            <person name="Zhang H."/>
        </authorList>
    </citation>
    <scope>NUCLEOTIDE SEQUENCE [LARGE SCALE GENOMIC DNA]</scope>
</reference>
<dbReference type="AlphaFoldDB" id="A0A3L6PYH9"/>
<dbReference type="Proteomes" id="UP000275267">
    <property type="component" value="Unassembled WGS sequence"/>
</dbReference>
<dbReference type="EMBL" id="PQIB02000015">
    <property type="protein sequence ID" value="RLM65200.1"/>
    <property type="molecule type" value="Genomic_DNA"/>
</dbReference>
<organism evidence="1 2">
    <name type="scientific">Panicum miliaceum</name>
    <name type="common">Proso millet</name>
    <name type="synonym">Broomcorn millet</name>
    <dbReference type="NCBI Taxonomy" id="4540"/>
    <lineage>
        <taxon>Eukaryota</taxon>
        <taxon>Viridiplantae</taxon>
        <taxon>Streptophyta</taxon>
        <taxon>Embryophyta</taxon>
        <taxon>Tracheophyta</taxon>
        <taxon>Spermatophyta</taxon>
        <taxon>Magnoliopsida</taxon>
        <taxon>Liliopsida</taxon>
        <taxon>Poales</taxon>
        <taxon>Poaceae</taxon>
        <taxon>PACMAD clade</taxon>
        <taxon>Panicoideae</taxon>
        <taxon>Panicodae</taxon>
        <taxon>Paniceae</taxon>
        <taxon>Panicinae</taxon>
        <taxon>Panicum</taxon>
        <taxon>Panicum sect. Panicum</taxon>
    </lineage>
</organism>
<sequence>MTMGRRTWPATRGGVLSDVRPEQAEARACEGKLALNCDCFFSVSTVCQAIHSRNPVASSVVLAFKQLLLIRCSMKCPRGACVCVCYVIED</sequence>
<evidence type="ECO:0000313" key="2">
    <source>
        <dbReference type="Proteomes" id="UP000275267"/>
    </source>
</evidence>
<evidence type="ECO:0000313" key="1">
    <source>
        <dbReference type="EMBL" id="RLM65200.1"/>
    </source>
</evidence>
<protein>
    <submittedName>
        <fullName evidence="1">Uncharacterized protein</fullName>
    </submittedName>
</protein>
<accession>A0A3L6PYH9</accession>
<proteinExistence type="predicted"/>
<name>A0A3L6PYH9_PANMI</name>
<comment type="caution">
    <text evidence="1">The sequence shown here is derived from an EMBL/GenBank/DDBJ whole genome shotgun (WGS) entry which is preliminary data.</text>
</comment>
<keyword evidence="2" id="KW-1185">Reference proteome</keyword>
<gene>
    <name evidence="1" type="ORF">C2845_PM16G15250</name>
</gene>